<feature type="region of interest" description="Disordered" evidence="1">
    <location>
        <begin position="1"/>
        <end position="235"/>
    </location>
</feature>
<dbReference type="AlphaFoldDB" id="A0A9J2P2G6"/>
<feature type="region of interest" description="Disordered" evidence="1">
    <location>
        <begin position="255"/>
        <end position="359"/>
    </location>
</feature>
<protein>
    <submittedName>
        <fullName evidence="3">Ataxin-2 C-terminal domain-containing protein</fullName>
    </submittedName>
</protein>
<feature type="compositionally biased region" description="Low complexity" evidence="1">
    <location>
        <begin position="84"/>
        <end position="96"/>
    </location>
</feature>
<proteinExistence type="predicted"/>
<feature type="compositionally biased region" description="Low complexity" evidence="1">
    <location>
        <begin position="578"/>
        <end position="601"/>
    </location>
</feature>
<dbReference type="Proteomes" id="UP000036681">
    <property type="component" value="Unplaced"/>
</dbReference>
<accession>A0A9J2P2G6</accession>
<feature type="region of interest" description="Disordered" evidence="1">
    <location>
        <begin position="708"/>
        <end position="727"/>
    </location>
</feature>
<feature type="compositionally biased region" description="Low complexity" evidence="1">
    <location>
        <begin position="65"/>
        <end position="77"/>
    </location>
</feature>
<feature type="compositionally biased region" description="Basic and acidic residues" evidence="1">
    <location>
        <begin position="101"/>
        <end position="112"/>
    </location>
</feature>
<feature type="compositionally biased region" description="Polar residues" evidence="1">
    <location>
        <begin position="259"/>
        <end position="280"/>
    </location>
</feature>
<name>A0A9J2P2G6_ASCLU</name>
<evidence type="ECO:0000256" key="1">
    <source>
        <dbReference type="SAM" id="MobiDB-lite"/>
    </source>
</evidence>
<feature type="compositionally biased region" description="Low complexity" evidence="1">
    <location>
        <begin position="213"/>
        <end position="235"/>
    </location>
</feature>
<feature type="compositionally biased region" description="Low complexity" evidence="1">
    <location>
        <begin position="281"/>
        <end position="328"/>
    </location>
</feature>
<feature type="region of interest" description="Disordered" evidence="1">
    <location>
        <begin position="578"/>
        <end position="634"/>
    </location>
</feature>
<feature type="compositionally biased region" description="Polar residues" evidence="1">
    <location>
        <begin position="18"/>
        <end position="34"/>
    </location>
</feature>
<organism evidence="2 3">
    <name type="scientific">Ascaris lumbricoides</name>
    <name type="common">Giant roundworm</name>
    <dbReference type="NCBI Taxonomy" id="6252"/>
    <lineage>
        <taxon>Eukaryota</taxon>
        <taxon>Metazoa</taxon>
        <taxon>Ecdysozoa</taxon>
        <taxon>Nematoda</taxon>
        <taxon>Chromadorea</taxon>
        <taxon>Rhabditida</taxon>
        <taxon>Spirurina</taxon>
        <taxon>Ascaridomorpha</taxon>
        <taxon>Ascaridoidea</taxon>
        <taxon>Ascarididae</taxon>
        <taxon>Ascaris</taxon>
    </lineage>
</organism>
<evidence type="ECO:0000313" key="3">
    <source>
        <dbReference type="WBParaSite" id="ALUE_0000402501-mRNA-1"/>
    </source>
</evidence>
<evidence type="ECO:0000313" key="2">
    <source>
        <dbReference type="Proteomes" id="UP000036681"/>
    </source>
</evidence>
<dbReference type="WBParaSite" id="ALUE_0000402501-mRNA-1">
    <property type="protein sequence ID" value="ALUE_0000402501-mRNA-1"/>
    <property type="gene ID" value="ALUE_0000402501"/>
</dbReference>
<keyword evidence="2" id="KW-1185">Reference proteome</keyword>
<sequence length="838" mass="86693">MRRGESGTALGGGGGGIQKSNGPRRSEQQAQQSAKVYEPSHRGTQQHRAGAHSPMNRSADETRSSNHSGSPHGAGSSPLGGVGKSSMSGSATSGSALKGSQAERVKGLREFHQNFNSTYQSSSALPQHASSHSPDEAQVGGASIAPRPANAWNKGPPASIRSAASSQPASVHHQPSNGTSVKETTPAECAVQSSEHSRTMPKPKASPPPQPSAPHSAQGSQAGATPSVSLDTSSSSTLAEVAMHAIPSTVSLDVAVSSEPHSASSMTPAPTGVQPTQVTATSTPLTSPPSGLSGTASSSSIAPTDPTPSTTTVTRDHSSTNASSTSTTVKKFEFNPDAQPFTPRSVAVHTPTPQSTPAPQPLLAAHATPVQMHGIAVNAPQAIPVAQGIQPASMMAHAGPPQMFPYAASANVYGTLPVYYGTTQAMMQAGPQLAQGVASSPAAANVAGGALVAGTGVVSAPRGAGQLGVGTPTGRRPQQQQMVQGGGVYVPGQAMPYPQQMIPAQYQVPFYTTAPYQQISVASASVPPPSVPPPTSSAVAVGAAPPQPFQVIQNYMVATAGPRYAQPHQTIEYAGGIQQCSQQPSSAGSSNGNSSNGHNSQPATPGPQPIASPAQVAYPMSGTPQSPHPFVMQMASAPPHHPQHMYVHPAAAQFPLFPGQATGSYVVYSAAHQQMMQVHPSAVTSSQVPLSQAHNPLHHHQHLPMEHYQTSGGESHQPGQGIQTHNSMPPQPYIAPEQQYGQFVHAQQQVIYQQQQAALVRQNSLGGAVGGPPNGQQPYQSNLTNALTQPIGDIAILPVLDLRSRREFFRRVLFLQRIVVRCPVDYYVKACGIVFGEE</sequence>
<feature type="compositionally biased region" description="Polar residues" evidence="1">
    <location>
        <begin position="162"/>
        <end position="183"/>
    </location>
</feature>
<reference evidence="3" key="1">
    <citation type="submission" date="2023-03" db="UniProtKB">
        <authorList>
            <consortium name="WormBaseParasite"/>
        </authorList>
    </citation>
    <scope>IDENTIFICATION</scope>
</reference>
<feature type="compositionally biased region" description="Polar residues" evidence="1">
    <location>
        <begin position="113"/>
        <end position="132"/>
    </location>
</feature>